<name>A0A820Q5B9_9BILA</name>
<evidence type="ECO:0000313" key="3">
    <source>
        <dbReference type="Proteomes" id="UP000663844"/>
    </source>
</evidence>
<evidence type="ECO:0000256" key="1">
    <source>
        <dbReference type="SAM" id="MobiDB-lite"/>
    </source>
</evidence>
<dbReference type="AlphaFoldDB" id="A0A820Q5B9"/>
<gene>
    <name evidence="2" type="ORF">OXD698_LOCUS52196</name>
</gene>
<organism evidence="2 3">
    <name type="scientific">Adineta steineri</name>
    <dbReference type="NCBI Taxonomy" id="433720"/>
    <lineage>
        <taxon>Eukaryota</taxon>
        <taxon>Metazoa</taxon>
        <taxon>Spiralia</taxon>
        <taxon>Gnathifera</taxon>
        <taxon>Rotifera</taxon>
        <taxon>Eurotatoria</taxon>
        <taxon>Bdelloidea</taxon>
        <taxon>Adinetida</taxon>
        <taxon>Adinetidae</taxon>
        <taxon>Adineta</taxon>
    </lineage>
</organism>
<protein>
    <submittedName>
        <fullName evidence="2">Uncharacterized protein</fullName>
    </submittedName>
</protein>
<proteinExistence type="predicted"/>
<comment type="caution">
    <text evidence="2">The sequence shown here is derived from an EMBL/GenBank/DDBJ whole genome shotgun (WGS) entry which is preliminary data.</text>
</comment>
<feature type="compositionally biased region" description="Polar residues" evidence="1">
    <location>
        <begin position="71"/>
        <end position="80"/>
    </location>
</feature>
<dbReference type="EMBL" id="CAJOAZ010027964">
    <property type="protein sequence ID" value="CAF4413679.1"/>
    <property type="molecule type" value="Genomic_DNA"/>
</dbReference>
<reference evidence="2" key="1">
    <citation type="submission" date="2021-02" db="EMBL/GenBank/DDBJ databases">
        <authorList>
            <person name="Nowell W R."/>
        </authorList>
    </citation>
    <scope>NUCLEOTIDE SEQUENCE</scope>
</reference>
<feature type="region of interest" description="Disordered" evidence="1">
    <location>
        <begin position="34"/>
        <end position="54"/>
    </location>
</feature>
<dbReference type="Proteomes" id="UP000663844">
    <property type="component" value="Unassembled WGS sequence"/>
</dbReference>
<feature type="region of interest" description="Disordered" evidence="1">
    <location>
        <begin position="71"/>
        <end position="93"/>
    </location>
</feature>
<evidence type="ECO:0000313" key="2">
    <source>
        <dbReference type="EMBL" id="CAF4413679.1"/>
    </source>
</evidence>
<sequence>MVMSIPVPSMFSTPHVSAQQVLDNQLRQSTSDMLTIGSHNDSSAMTLSTPNNRDRHLENDRIISAIDLKGSNSVLPSHNQQEIDKISLTKQIS</sequence>
<feature type="compositionally biased region" description="Polar residues" evidence="1">
    <location>
        <begin position="34"/>
        <end position="51"/>
    </location>
</feature>
<feature type="non-terminal residue" evidence="2">
    <location>
        <position position="1"/>
    </location>
</feature>
<accession>A0A820Q5B9</accession>